<dbReference type="Pfam" id="PF00685">
    <property type="entry name" value="Sulfotransfer_1"/>
    <property type="match status" value="1"/>
</dbReference>
<keyword evidence="13 18" id="KW-1015">Disulfide bond</keyword>
<dbReference type="OrthoDB" id="8958249at2759"/>
<dbReference type="PANTHER" id="PTHR10605:SF56">
    <property type="entry name" value="BIFUNCTIONAL HEPARAN SULFATE N-DEACETYLASE_N-SULFOTRANSFERASE"/>
    <property type="match status" value="1"/>
</dbReference>
<evidence type="ECO:0000256" key="8">
    <source>
        <dbReference type="ARBA" id="ARBA00022801"/>
    </source>
</evidence>
<feature type="binding site" evidence="17">
    <location>
        <position position="738"/>
    </location>
    <ligand>
        <name>3'-phosphoadenylyl sulfate</name>
        <dbReference type="ChEBI" id="CHEBI:58339"/>
    </ligand>
</feature>
<dbReference type="InterPro" id="IPR021930">
    <property type="entry name" value="Heparan_SO4_deacetylase_dom"/>
</dbReference>
<dbReference type="Proteomes" id="UP000186922">
    <property type="component" value="Unassembled WGS sequence"/>
</dbReference>
<keyword evidence="8" id="KW-0378">Hydrolase</keyword>
<protein>
    <recommendedName>
        <fullName evidence="5">[heparan sulfate]-glucosamine N-sulfotransferase</fullName>
        <ecNumber evidence="5">2.8.2.8</ecNumber>
    </recommendedName>
</protein>
<evidence type="ECO:0000256" key="3">
    <source>
        <dbReference type="ARBA" id="ARBA00005093"/>
    </source>
</evidence>
<evidence type="ECO:0000256" key="15">
    <source>
        <dbReference type="ARBA" id="ARBA00023268"/>
    </source>
</evidence>
<evidence type="ECO:0000256" key="17">
    <source>
        <dbReference type="PIRSR" id="PIRSR637359-2"/>
    </source>
</evidence>
<keyword evidence="7 19" id="KW-0812">Transmembrane</keyword>
<dbReference type="GO" id="GO:0019213">
    <property type="term" value="F:deacetylase activity"/>
    <property type="evidence" value="ECO:0007669"/>
    <property type="project" value="TreeGrafter"/>
</dbReference>
<keyword evidence="14" id="KW-0325">Glycoprotein</keyword>
<feature type="domain" description="Heparan sulphate-N-deacetylase deacetylase" evidence="21">
    <location>
        <begin position="331"/>
        <end position="538"/>
    </location>
</feature>
<evidence type="ECO:0000256" key="1">
    <source>
        <dbReference type="ARBA" id="ARBA00004323"/>
    </source>
</evidence>
<dbReference type="Pfam" id="PF25119">
    <property type="entry name" value="HSNSD_N"/>
    <property type="match status" value="1"/>
</dbReference>
<comment type="pathway">
    <text evidence="3">Glycan metabolism; heparan sulfate biosynthesis.</text>
</comment>
<evidence type="ECO:0000256" key="11">
    <source>
        <dbReference type="ARBA" id="ARBA00023034"/>
    </source>
</evidence>
<keyword evidence="15" id="KW-0511">Multifunctional enzyme</keyword>
<dbReference type="UniPathway" id="UPA00862"/>
<comment type="pathway">
    <text evidence="2">Glycan metabolism; heparin biosynthesis.</text>
</comment>
<keyword evidence="24" id="KW-1185">Reference proteome</keyword>
<evidence type="ECO:0000256" key="18">
    <source>
        <dbReference type="PIRSR" id="PIRSR637359-3"/>
    </source>
</evidence>
<evidence type="ECO:0000256" key="9">
    <source>
        <dbReference type="ARBA" id="ARBA00022968"/>
    </source>
</evidence>
<proteinExistence type="inferred from homology"/>
<dbReference type="EMBL" id="BDGG01000006">
    <property type="protein sequence ID" value="GAV00465.1"/>
    <property type="molecule type" value="Genomic_DNA"/>
</dbReference>
<evidence type="ECO:0000313" key="23">
    <source>
        <dbReference type="EMBL" id="GAV00465.1"/>
    </source>
</evidence>
<dbReference type="PANTHER" id="PTHR10605">
    <property type="entry name" value="HEPARAN SULFATE SULFOTRANSFERASE"/>
    <property type="match status" value="1"/>
</dbReference>
<sequence>MTASSFKDQLLKESKQNSWRRYSQCAALSRIILITFLLSVCSLFLLAWFVNKPEGEVRAIPSERYDFSSTEEADDDVDIPSDTVIDINPSPSFESNITSRLRHDPKILLFVETQYSPVGRDIVVVLEATRRRFRREVGLAKMPALTADDRGKFSLVIFENIERYFRMDNWNRSLLDRYCVEYHVGIIGFPPIVEHSLIAATIANLQLQIHTNLQLQNYRINSSSSVLHMTKAEEVLHGPLTGDDWTVFVPLHSTYEPVSWAELRSPRKFSSSVSSSKPEEELITAVLDTGALDGVRKVFFGQSLKFWLHKLLFLDTISFLLNEQRANSLTRYILIDVDDIFVGKKGTRMTDTDVLVMMDTMERWRKKIPGFKFNLGFSGKFLHGGPTGATDEETKGDDLLLANVSKFWWFCHTWGHSQAHLYNNSDSILREMQMNLLFAKEHNIPTNSGYVVSPHHSGVYPVHEPLYDAWKRVWKAQVTSTEQYPHFKPTHLHRGFIHRGIKILPRQTCGLYTHTMYLDSYPGGQQKLLSSIKGGDLFTTLLFNPVNVYMTHLSNYAADRLGLYTFEKLFDFVRQWTNLRLRSLPPSKMADVYFSMFPEDSEPVWSNPCEDNRHLKIWAGSKSCERLPKLLVIGPQKTGTTALFTFLNSHPAIKSNYKNPATFEEVQFFNGNNYYKGLDWYMNFFPVPENDNNGSAELFFEKSATYFDHEMVPQRAFALLPHASIVAILIDPVRRAYSWYQHMKADGDPLANSYSFLEVVTASQDSPRLLRHLKSRCLRPGEYAGHLERWLDYYPSTQLLIIDGDILRSDPITIMHHLQRFVKIKPFVDYRDLVRLDKKKGFYCQIMSNDSSKCLGRGKGRRYAPMDSQAEAILQRHYQPHNVALHKLLVRLNQPVPLPTWLKADLS</sequence>
<keyword evidence="11" id="KW-0333">Golgi apparatus</keyword>
<evidence type="ECO:0000259" key="20">
    <source>
        <dbReference type="Pfam" id="PF00685"/>
    </source>
</evidence>
<gene>
    <name evidence="23" type="primary">RvY_11308-1</name>
    <name evidence="23" type="synonym">RvY_11308.1</name>
    <name evidence="23" type="ORF">RvY_11308</name>
</gene>
<keyword evidence="6" id="KW-0808">Transferase</keyword>
<feature type="domain" description="Sulfotransferase" evidence="20">
    <location>
        <begin position="628"/>
        <end position="878"/>
    </location>
</feature>
<keyword evidence="12 19" id="KW-0472">Membrane</keyword>
<evidence type="ECO:0000256" key="6">
    <source>
        <dbReference type="ARBA" id="ARBA00022679"/>
    </source>
</evidence>
<dbReference type="InterPro" id="IPR000863">
    <property type="entry name" value="Sulfotransferase_dom"/>
</dbReference>
<dbReference type="EC" id="2.8.2.8" evidence="5"/>
<comment type="caution">
    <text evidence="23">The sequence shown here is derived from an EMBL/GenBank/DDBJ whole genome shotgun (WGS) entry which is preliminary data.</text>
</comment>
<evidence type="ECO:0000256" key="13">
    <source>
        <dbReference type="ARBA" id="ARBA00023157"/>
    </source>
</evidence>
<dbReference type="GO" id="GO:0015012">
    <property type="term" value="P:heparan sulfate proteoglycan biosynthetic process"/>
    <property type="evidence" value="ECO:0007669"/>
    <property type="project" value="UniProtKB-UniPathway"/>
</dbReference>
<evidence type="ECO:0000256" key="4">
    <source>
        <dbReference type="ARBA" id="ARBA00010420"/>
    </source>
</evidence>
<dbReference type="Gene3D" id="3.40.50.300">
    <property type="entry name" value="P-loop containing nucleotide triphosphate hydrolases"/>
    <property type="match status" value="1"/>
</dbReference>
<feature type="domain" description="Heparan sulfate-N-deacetylase N-terminal" evidence="22">
    <location>
        <begin position="104"/>
        <end position="320"/>
    </location>
</feature>
<evidence type="ECO:0000256" key="19">
    <source>
        <dbReference type="SAM" id="Phobius"/>
    </source>
</evidence>
<dbReference type="SUPFAM" id="SSF52540">
    <property type="entry name" value="P-loop containing nucleoside triphosphate hydrolases"/>
    <property type="match status" value="1"/>
</dbReference>
<feature type="transmembrane region" description="Helical" evidence="19">
    <location>
        <begin position="27"/>
        <end position="50"/>
    </location>
</feature>
<keyword evidence="10 19" id="KW-1133">Transmembrane helix</keyword>
<dbReference type="GO" id="GO:0016787">
    <property type="term" value="F:hydrolase activity"/>
    <property type="evidence" value="ECO:0007669"/>
    <property type="project" value="UniProtKB-KW"/>
</dbReference>
<name>A0A1D1VFQ4_RAMVA</name>
<evidence type="ECO:0000313" key="24">
    <source>
        <dbReference type="Proteomes" id="UP000186922"/>
    </source>
</evidence>
<dbReference type="Pfam" id="PF12062">
    <property type="entry name" value="HSNSD-CE"/>
    <property type="match status" value="1"/>
</dbReference>
<keyword evidence="9" id="KW-0735">Signal-anchor</keyword>
<dbReference type="GO" id="GO:0030210">
    <property type="term" value="P:heparin proteoglycan biosynthetic process"/>
    <property type="evidence" value="ECO:0007669"/>
    <property type="project" value="UniProtKB-UniPathway"/>
</dbReference>
<organism evidence="23 24">
    <name type="scientific">Ramazzottius varieornatus</name>
    <name type="common">Water bear</name>
    <name type="synonym">Tardigrade</name>
    <dbReference type="NCBI Taxonomy" id="947166"/>
    <lineage>
        <taxon>Eukaryota</taxon>
        <taxon>Metazoa</taxon>
        <taxon>Ecdysozoa</taxon>
        <taxon>Tardigrada</taxon>
        <taxon>Eutardigrada</taxon>
        <taxon>Parachela</taxon>
        <taxon>Hypsibioidea</taxon>
        <taxon>Ramazzottiidae</taxon>
        <taxon>Ramazzottius</taxon>
    </lineage>
</organism>
<dbReference type="GO" id="GO:0015016">
    <property type="term" value="F:heparan sulfate N-sulfotransferase activity"/>
    <property type="evidence" value="ECO:0007669"/>
    <property type="project" value="UniProtKB-EC"/>
</dbReference>
<dbReference type="UniPathway" id="UPA00756"/>
<dbReference type="InterPro" id="IPR027417">
    <property type="entry name" value="P-loop_NTPase"/>
</dbReference>
<feature type="binding site" evidence="17">
    <location>
        <position position="843"/>
    </location>
    <ligand>
        <name>3'-phosphoadenylyl sulfate</name>
        <dbReference type="ChEBI" id="CHEBI:58339"/>
    </ligand>
</feature>
<dbReference type="GO" id="GO:0000139">
    <property type="term" value="C:Golgi membrane"/>
    <property type="evidence" value="ECO:0007669"/>
    <property type="project" value="UniProtKB-SubCell"/>
</dbReference>
<evidence type="ECO:0000259" key="21">
    <source>
        <dbReference type="Pfam" id="PF12062"/>
    </source>
</evidence>
<comment type="subcellular location">
    <subcellularLocation>
        <location evidence="1">Golgi apparatus membrane</location>
        <topology evidence="1">Single-pass type II membrane protein</topology>
    </subcellularLocation>
</comment>
<dbReference type="InterPro" id="IPR056793">
    <property type="entry name" value="HSNSD_N"/>
</dbReference>
<reference evidence="23 24" key="1">
    <citation type="journal article" date="2016" name="Nat. Commun.">
        <title>Extremotolerant tardigrade genome and improved radiotolerance of human cultured cells by tardigrade-unique protein.</title>
        <authorList>
            <person name="Hashimoto T."/>
            <person name="Horikawa D.D."/>
            <person name="Saito Y."/>
            <person name="Kuwahara H."/>
            <person name="Kozuka-Hata H."/>
            <person name="Shin-I T."/>
            <person name="Minakuchi Y."/>
            <person name="Ohishi K."/>
            <person name="Motoyama A."/>
            <person name="Aizu T."/>
            <person name="Enomoto A."/>
            <person name="Kondo K."/>
            <person name="Tanaka S."/>
            <person name="Hara Y."/>
            <person name="Koshikawa S."/>
            <person name="Sagara H."/>
            <person name="Miura T."/>
            <person name="Yokobori S."/>
            <person name="Miyagawa K."/>
            <person name="Suzuki Y."/>
            <person name="Kubo T."/>
            <person name="Oyama M."/>
            <person name="Kohara Y."/>
            <person name="Fujiyama A."/>
            <person name="Arakawa K."/>
            <person name="Katayama T."/>
            <person name="Toyoda A."/>
            <person name="Kunieda T."/>
        </authorList>
    </citation>
    <scope>NUCLEOTIDE SEQUENCE [LARGE SCALE GENOMIC DNA]</scope>
    <source>
        <strain evidence="23 24">YOKOZUNA-1</strain>
    </source>
</reference>
<evidence type="ECO:0000256" key="14">
    <source>
        <dbReference type="ARBA" id="ARBA00023180"/>
    </source>
</evidence>
<evidence type="ECO:0000256" key="16">
    <source>
        <dbReference type="PIRSR" id="PIRSR637359-1"/>
    </source>
</evidence>
<evidence type="ECO:0000256" key="12">
    <source>
        <dbReference type="ARBA" id="ARBA00023136"/>
    </source>
</evidence>
<accession>A0A1D1VFQ4</accession>
<evidence type="ECO:0000256" key="5">
    <source>
        <dbReference type="ARBA" id="ARBA00012979"/>
    </source>
</evidence>
<comment type="similarity">
    <text evidence="4">Belongs to the sulfotransferase 1 family. NDST subfamily.</text>
</comment>
<evidence type="ECO:0000256" key="2">
    <source>
        <dbReference type="ARBA" id="ARBA00004841"/>
    </source>
</evidence>
<feature type="disulfide bond" evidence="18">
    <location>
        <begin position="844"/>
        <end position="854"/>
    </location>
</feature>
<dbReference type="InterPro" id="IPR037359">
    <property type="entry name" value="NST/OST"/>
</dbReference>
<dbReference type="AlphaFoldDB" id="A0A1D1VFQ4"/>
<evidence type="ECO:0000256" key="10">
    <source>
        <dbReference type="ARBA" id="ARBA00022989"/>
    </source>
</evidence>
<dbReference type="STRING" id="947166.A0A1D1VFQ4"/>
<evidence type="ECO:0000259" key="22">
    <source>
        <dbReference type="Pfam" id="PF25119"/>
    </source>
</evidence>
<feature type="active site" description="For sulfotransferase activity" evidence="16">
    <location>
        <position position="637"/>
    </location>
</feature>
<feature type="binding site" evidence="17">
    <location>
        <begin position="859"/>
        <end position="863"/>
    </location>
    <ligand>
        <name>3'-phosphoadenylyl sulfate</name>
        <dbReference type="ChEBI" id="CHEBI:58339"/>
    </ligand>
</feature>
<evidence type="ECO:0000256" key="7">
    <source>
        <dbReference type="ARBA" id="ARBA00022692"/>
    </source>
</evidence>